<dbReference type="Proteomes" id="UP000030889">
    <property type="component" value="Unassembled WGS sequence"/>
</dbReference>
<organism evidence="2 3">
    <name type="scientific">Alistipes inops</name>
    <dbReference type="NCBI Taxonomy" id="1501391"/>
    <lineage>
        <taxon>Bacteria</taxon>
        <taxon>Pseudomonadati</taxon>
        <taxon>Bacteroidota</taxon>
        <taxon>Bacteroidia</taxon>
        <taxon>Bacteroidales</taxon>
        <taxon>Rikenellaceae</taxon>
        <taxon>Alistipes</taxon>
    </lineage>
</organism>
<accession>A0ABR4YI83</accession>
<keyword evidence="3" id="KW-1185">Reference proteome</keyword>
<evidence type="ECO:0000313" key="2">
    <source>
        <dbReference type="EMBL" id="KHE41977.1"/>
    </source>
</evidence>
<evidence type="ECO:0000313" key="3">
    <source>
        <dbReference type="Proteomes" id="UP000030889"/>
    </source>
</evidence>
<keyword evidence="1" id="KW-1133">Transmembrane helix</keyword>
<gene>
    <name evidence="2" type="ORF">LG35_06980</name>
</gene>
<proteinExistence type="predicted"/>
<evidence type="ECO:0008006" key="4">
    <source>
        <dbReference type="Google" id="ProtNLM"/>
    </source>
</evidence>
<dbReference type="InterPro" id="IPR029044">
    <property type="entry name" value="Nucleotide-diphossugar_trans"/>
</dbReference>
<dbReference type="SUPFAM" id="SSF53448">
    <property type="entry name" value="Nucleotide-diphospho-sugar transferases"/>
    <property type="match status" value="1"/>
</dbReference>
<reference evidence="2 3" key="1">
    <citation type="submission" date="2014-09" db="EMBL/GenBank/DDBJ databases">
        <title>Alistipes sp. 627, sp. nov., a novel member of the family Rikenellaceae isolated from human faeces.</title>
        <authorList>
            <person name="Shkoporov A.N."/>
            <person name="Chaplin A.V."/>
            <person name="Motuzova O.V."/>
            <person name="Kafarskaia L.I."/>
            <person name="Khokhlova E.V."/>
            <person name="Efimov B.A."/>
        </authorList>
    </citation>
    <scope>NUCLEOTIDE SEQUENCE [LARGE SCALE GENOMIC DNA]</scope>
    <source>
        <strain evidence="2 3">627</strain>
    </source>
</reference>
<comment type="caution">
    <text evidence="2">The sequence shown here is derived from an EMBL/GenBank/DDBJ whole genome shotgun (WGS) entry which is preliminary data.</text>
</comment>
<dbReference type="RefSeq" id="WP_035473454.1">
    <property type="nucleotide sequence ID" value="NZ_JRGF01000007.1"/>
</dbReference>
<feature type="transmembrane region" description="Helical" evidence="1">
    <location>
        <begin position="326"/>
        <end position="343"/>
    </location>
</feature>
<keyword evidence="1" id="KW-0472">Membrane</keyword>
<feature type="transmembrane region" description="Helical" evidence="1">
    <location>
        <begin position="20"/>
        <end position="38"/>
    </location>
</feature>
<dbReference type="EMBL" id="JRGF01000007">
    <property type="protein sequence ID" value="KHE41977.1"/>
    <property type="molecule type" value="Genomic_DNA"/>
</dbReference>
<dbReference type="Gene3D" id="3.90.550.10">
    <property type="entry name" value="Spore Coat Polysaccharide Biosynthesis Protein SpsA, Chain A"/>
    <property type="match status" value="1"/>
</dbReference>
<evidence type="ECO:0000256" key="1">
    <source>
        <dbReference type="SAM" id="Phobius"/>
    </source>
</evidence>
<feature type="transmembrane region" description="Helical" evidence="1">
    <location>
        <begin position="303"/>
        <end position="320"/>
    </location>
</feature>
<name>A0ABR4YI83_9BACT</name>
<sequence length="387" mass="43642">MERLSSAYAYLWETCGPWGIALLACMIILFFVQFWYWVGYYGRIPSYRNARAGDARPPVSVALVVHEPDYDFLENGLPVLLGQEYDDFEIIVTDLSGDVEFGEALAVIAEHNPRFNVTRMVRDARFPISDKMAFNVAIKAARYDNILLTTVDSRPASLQWIARMARGFDGAGIVIGYCGMEGASAFSSRLIRLDNAARAIRWLSAAMHGKPYRGTLQNIGFTKALYFGNGGFNYLNMNIGEDDLFIQKLLETGTAAAVIVSSNSTVRQKIWGGTGWWYADRCMRSNAFRHYPAKVKTFVAAELWSRALFFAAAAAAVVLFPPELKLFAAGLLLIRFGLIFFEMRRITRRLSEKGLMRAVPLYDLCSPLYEAWMAADRKFRRSPGLWR</sequence>
<dbReference type="PROSITE" id="PS51257">
    <property type="entry name" value="PROKAR_LIPOPROTEIN"/>
    <property type="match status" value="1"/>
</dbReference>
<keyword evidence="1" id="KW-0812">Transmembrane</keyword>
<protein>
    <recommendedName>
        <fullName evidence="4">Glycosyltransferase</fullName>
    </recommendedName>
</protein>